<comment type="caution">
    <text evidence="1">The sequence shown here is derived from an EMBL/GenBank/DDBJ whole genome shotgun (WGS) entry which is preliminary data.</text>
</comment>
<dbReference type="EMBL" id="BARS01034349">
    <property type="protein sequence ID" value="GAG21226.1"/>
    <property type="molecule type" value="Genomic_DNA"/>
</dbReference>
<organism evidence="1">
    <name type="scientific">marine sediment metagenome</name>
    <dbReference type="NCBI Taxonomy" id="412755"/>
    <lineage>
        <taxon>unclassified sequences</taxon>
        <taxon>metagenomes</taxon>
        <taxon>ecological metagenomes</taxon>
    </lineage>
</organism>
<name>X0X8C6_9ZZZZ</name>
<dbReference type="AlphaFoldDB" id="X0X8C6"/>
<sequence length="53" mass="6051">ALKKYNQDIDKIHQNSLNIGGLLSDAKDALADLDLQQDYLAFDQECKRKDNKD</sequence>
<gene>
    <name evidence="1" type="ORF">S01H1_53070</name>
</gene>
<accession>X0X8C6</accession>
<protein>
    <submittedName>
        <fullName evidence="1">Uncharacterized protein</fullName>
    </submittedName>
</protein>
<reference evidence="1" key="1">
    <citation type="journal article" date="2014" name="Front. Microbiol.">
        <title>High frequency of phylogenetically diverse reductive dehalogenase-homologous genes in deep subseafloor sedimentary metagenomes.</title>
        <authorList>
            <person name="Kawai M."/>
            <person name="Futagami T."/>
            <person name="Toyoda A."/>
            <person name="Takaki Y."/>
            <person name="Nishi S."/>
            <person name="Hori S."/>
            <person name="Arai W."/>
            <person name="Tsubouchi T."/>
            <person name="Morono Y."/>
            <person name="Uchiyama I."/>
            <person name="Ito T."/>
            <person name="Fujiyama A."/>
            <person name="Inagaki F."/>
            <person name="Takami H."/>
        </authorList>
    </citation>
    <scope>NUCLEOTIDE SEQUENCE</scope>
    <source>
        <strain evidence="1">Expedition CK06-06</strain>
    </source>
</reference>
<feature type="non-terminal residue" evidence="1">
    <location>
        <position position="1"/>
    </location>
</feature>
<evidence type="ECO:0000313" key="1">
    <source>
        <dbReference type="EMBL" id="GAG21226.1"/>
    </source>
</evidence>
<proteinExistence type="predicted"/>